<feature type="transmembrane region" description="Helical" evidence="6">
    <location>
        <begin position="66"/>
        <end position="86"/>
    </location>
</feature>
<dbReference type="InterPro" id="IPR050833">
    <property type="entry name" value="Poly_Biosynth_Transport"/>
</dbReference>
<keyword evidence="3 6" id="KW-0812">Transmembrane</keyword>
<proteinExistence type="predicted"/>
<evidence type="ECO:0000256" key="4">
    <source>
        <dbReference type="ARBA" id="ARBA00022989"/>
    </source>
</evidence>
<evidence type="ECO:0008006" key="9">
    <source>
        <dbReference type="Google" id="ProtNLM"/>
    </source>
</evidence>
<keyword evidence="4 6" id="KW-1133">Transmembrane helix</keyword>
<evidence type="ECO:0000256" key="3">
    <source>
        <dbReference type="ARBA" id="ARBA00022692"/>
    </source>
</evidence>
<feature type="transmembrane region" description="Helical" evidence="6">
    <location>
        <begin position="163"/>
        <end position="183"/>
    </location>
</feature>
<feature type="transmembrane region" description="Helical" evidence="6">
    <location>
        <begin position="106"/>
        <end position="125"/>
    </location>
</feature>
<feature type="transmembrane region" description="Helical" evidence="6">
    <location>
        <begin position="333"/>
        <end position="350"/>
    </location>
</feature>
<evidence type="ECO:0000256" key="2">
    <source>
        <dbReference type="ARBA" id="ARBA00022475"/>
    </source>
</evidence>
<dbReference type="Proteomes" id="UP000178587">
    <property type="component" value="Unassembled WGS sequence"/>
</dbReference>
<dbReference type="GO" id="GO:0005886">
    <property type="term" value="C:plasma membrane"/>
    <property type="evidence" value="ECO:0007669"/>
    <property type="project" value="UniProtKB-SubCell"/>
</dbReference>
<dbReference type="Pfam" id="PF01943">
    <property type="entry name" value="Polysacc_synt"/>
    <property type="match status" value="1"/>
</dbReference>
<accession>A0A1F6EIU0</accession>
<evidence type="ECO:0000313" key="7">
    <source>
        <dbReference type="EMBL" id="OGG73561.1"/>
    </source>
</evidence>
<feature type="transmembrane region" description="Helical" evidence="6">
    <location>
        <begin position="370"/>
        <end position="387"/>
    </location>
</feature>
<feature type="transmembrane region" description="Helical" evidence="6">
    <location>
        <begin position="189"/>
        <end position="208"/>
    </location>
</feature>
<dbReference type="EMBL" id="MFLU01000016">
    <property type="protein sequence ID" value="OGG73561.1"/>
    <property type="molecule type" value="Genomic_DNA"/>
</dbReference>
<comment type="subcellular location">
    <subcellularLocation>
        <location evidence="1">Cell membrane</location>
        <topology evidence="1">Multi-pass membrane protein</topology>
    </subcellularLocation>
</comment>
<gene>
    <name evidence="7" type="ORF">A3A34_02695</name>
</gene>
<feature type="transmembrane region" description="Helical" evidence="6">
    <location>
        <begin position="308"/>
        <end position="327"/>
    </location>
</feature>
<evidence type="ECO:0000256" key="6">
    <source>
        <dbReference type="SAM" id="Phobius"/>
    </source>
</evidence>
<feature type="transmembrane region" description="Helical" evidence="6">
    <location>
        <begin position="393"/>
        <end position="415"/>
    </location>
</feature>
<feature type="transmembrane region" description="Helical" evidence="6">
    <location>
        <begin position="32"/>
        <end position="54"/>
    </location>
</feature>
<protein>
    <recommendedName>
        <fullName evidence="9">Polysaccharide biosynthesis protein C-terminal domain-containing protein</fullName>
    </recommendedName>
</protein>
<evidence type="ECO:0000256" key="1">
    <source>
        <dbReference type="ARBA" id="ARBA00004651"/>
    </source>
</evidence>
<evidence type="ECO:0000313" key="8">
    <source>
        <dbReference type="Proteomes" id="UP000178587"/>
    </source>
</evidence>
<sequence>MFEPIRQKVYRLLRWSEKYTKADMVYLVHGNFWLITGRAIAVGSGVLLTVAFANLLSPTDFGTYKYILAIAGFVGAFSLGGLNGAVTRAIAQGHWHVVRGVFRTGFMWCIPASVCAAAGSIYYFYMGNTTLGTGLLLIAVTNPFLHNFVFYKSVLLGAKDFRGLTFYGLPRGIIPIVAIVIALLLTENVLVIIATYFLSNLIVGWIVYELVLKKFNIRDGQDHKDETISYGKHLSVMGITSQMVGNIDQLLLWHLAGPVQLAIYSFALAPIREIRNFSENIFPLIFPKYATKTVEEMKQTVPLRIKQLLIVSIIIAAAYIFLAPLMYKFIFPQYIDAIFASQLLAAALILQPRNIVETMLFAQGNVKLRYVTVFVTQGAKVILWVILIPLYGFMGAVIGTVVTDIVSSLALWWAYKKLV</sequence>
<dbReference type="PANTHER" id="PTHR30250:SF11">
    <property type="entry name" value="O-ANTIGEN TRANSPORTER-RELATED"/>
    <property type="match status" value="1"/>
</dbReference>
<dbReference type="PANTHER" id="PTHR30250">
    <property type="entry name" value="PST FAMILY PREDICTED COLANIC ACID TRANSPORTER"/>
    <property type="match status" value="1"/>
</dbReference>
<feature type="transmembrane region" description="Helical" evidence="6">
    <location>
        <begin position="131"/>
        <end position="151"/>
    </location>
</feature>
<keyword evidence="5 6" id="KW-0472">Membrane</keyword>
<reference evidence="7 8" key="1">
    <citation type="journal article" date="2016" name="Nat. Commun.">
        <title>Thousands of microbial genomes shed light on interconnected biogeochemical processes in an aquifer system.</title>
        <authorList>
            <person name="Anantharaman K."/>
            <person name="Brown C.T."/>
            <person name="Hug L.A."/>
            <person name="Sharon I."/>
            <person name="Castelle C.J."/>
            <person name="Probst A.J."/>
            <person name="Thomas B.C."/>
            <person name="Singh A."/>
            <person name="Wilkins M.J."/>
            <person name="Karaoz U."/>
            <person name="Brodie E.L."/>
            <person name="Williams K.H."/>
            <person name="Hubbard S.S."/>
            <person name="Banfield J.F."/>
        </authorList>
    </citation>
    <scope>NUCLEOTIDE SEQUENCE [LARGE SCALE GENOMIC DNA]</scope>
</reference>
<name>A0A1F6EIU0_9BACT</name>
<dbReference type="InterPro" id="IPR002797">
    <property type="entry name" value="Polysacc_synth"/>
</dbReference>
<comment type="caution">
    <text evidence="7">The sequence shown here is derived from an EMBL/GenBank/DDBJ whole genome shotgun (WGS) entry which is preliminary data.</text>
</comment>
<dbReference type="STRING" id="1798507.A3A34_02695"/>
<evidence type="ECO:0000256" key="5">
    <source>
        <dbReference type="ARBA" id="ARBA00023136"/>
    </source>
</evidence>
<organism evidence="7 8">
    <name type="scientific">Candidatus Kaiserbacteria bacterium RIFCSPLOWO2_01_FULL_50_24</name>
    <dbReference type="NCBI Taxonomy" id="1798507"/>
    <lineage>
        <taxon>Bacteria</taxon>
        <taxon>Candidatus Kaiseribacteriota</taxon>
    </lineage>
</organism>
<keyword evidence="2" id="KW-1003">Cell membrane</keyword>
<dbReference type="AlphaFoldDB" id="A0A1F6EIU0"/>